<comment type="pathway">
    <text evidence="12">Cell wall biogenesis; peptidoglycan biosynthesis.</text>
</comment>
<evidence type="ECO:0000256" key="4">
    <source>
        <dbReference type="ARBA" id="ARBA00022679"/>
    </source>
</evidence>
<dbReference type="EMBL" id="JBHUHZ010000001">
    <property type="protein sequence ID" value="MFD2160995.1"/>
    <property type="molecule type" value="Genomic_DNA"/>
</dbReference>
<dbReference type="CDD" id="cd06852">
    <property type="entry name" value="GT_MraY"/>
    <property type="match status" value="1"/>
</dbReference>
<evidence type="ECO:0000313" key="15">
    <source>
        <dbReference type="Proteomes" id="UP001597387"/>
    </source>
</evidence>
<dbReference type="Pfam" id="PF10555">
    <property type="entry name" value="MraY_sig1"/>
    <property type="match status" value="1"/>
</dbReference>
<dbReference type="InterPro" id="IPR018480">
    <property type="entry name" value="PNAcMuramoyl-5peptid_Trfase_CS"/>
</dbReference>
<dbReference type="Pfam" id="PF00953">
    <property type="entry name" value="Glycos_transf_4"/>
    <property type="match status" value="1"/>
</dbReference>
<feature type="transmembrane region" description="Helical" evidence="12">
    <location>
        <begin position="75"/>
        <end position="92"/>
    </location>
</feature>
<dbReference type="PROSITE" id="PS01347">
    <property type="entry name" value="MRAY_1"/>
    <property type="match status" value="1"/>
</dbReference>
<keyword evidence="6 12" id="KW-0133">Cell shape</keyword>
<feature type="transmembrane region" description="Helical" evidence="12">
    <location>
        <begin position="247"/>
        <end position="266"/>
    </location>
</feature>
<evidence type="ECO:0000313" key="14">
    <source>
        <dbReference type="EMBL" id="MFD2160995.1"/>
    </source>
</evidence>
<accession>A0ABW4ZG46</accession>
<keyword evidence="15" id="KW-1185">Reference proteome</keyword>
<comment type="similarity">
    <text evidence="2 12">Belongs to the glycosyltransferase 4 family. MraY subfamily.</text>
</comment>
<feature type="transmembrane region" description="Helical" evidence="12">
    <location>
        <begin position="98"/>
        <end position="116"/>
    </location>
</feature>
<evidence type="ECO:0000256" key="5">
    <source>
        <dbReference type="ARBA" id="ARBA00022692"/>
    </source>
</evidence>
<feature type="transmembrane region" description="Helical" evidence="12">
    <location>
        <begin position="391"/>
        <end position="410"/>
    </location>
</feature>
<keyword evidence="8 12" id="KW-1133">Transmembrane helix</keyword>
<keyword evidence="5 12" id="KW-0812">Transmembrane</keyword>
<dbReference type="InterPro" id="IPR000715">
    <property type="entry name" value="Glycosyl_transferase_4"/>
</dbReference>
<keyword evidence="12" id="KW-0479">Metal-binding</keyword>
<evidence type="ECO:0000256" key="10">
    <source>
        <dbReference type="ARBA" id="ARBA00023306"/>
    </source>
</evidence>
<protein>
    <recommendedName>
        <fullName evidence="12 13">Phospho-N-acetylmuramoyl-pentapeptide-transferase</fullName>
        <ecNumber evidence="12 13">2.7.8.13</ecNumber>
    </recommendedName>
    <alternativeName>
        <fullName evidence="12">UDP-MurNAc-pentapeptide phosphotransferase</fullName>
    </alternativeName>
</protein>
<dbReference type="PROSITE" id="PS01348">
    <property type="entry name" value="MRAY_2"/>
    <property type="match status" value="1"/>
</dbReference>
<evidence type="ECO:0000256" key="11">
    <source>
        <dbReference type="ARBA" id="ARBA00023316"/>
    </source>
</evidence>
<evidence type="ECO:0000256" key="12">
    <source>
        <dbReference type="HAMAP-Rule" id="MF_00038"/>
    </source>
</evidence>
<keyword evidence="12" id="KW-1003">Cell membrane</keyword>
<keyword evidence="7 12" id="KW-0573">Peptidoglycan synthesis</keyword>
<dbReference type="NCBIfam" id="TIGR00445">
    <property type="entry name" value="mraY"/>
    <property type="match status" value="1"/>
</dbReference>
<reference evidence="15" key="1">
    <citation type="journal article" date="2019" name="Int. J. Syst. Evol. Microbiol.">
        <title>The Global Catalogue of Microorganisms (GCM) 10K type strain sequencing project: providing services to taxonomists for standard genome sequencing and annotation.</title>
        <authorList>
            <consortium name="The Broad Institute Genomics Platform"/>
            <consortium name="The Broad Institute Genome Sequencing Center for Infectious Disease"/>
            <person name="Wu L."/>
            <person name="Ma J."/>
        </authorList>
    </citation>
    <scope>NUCLEOTIDE SEQUENCE [LARGE SCALE GENOMIC DNA]</scope>
    <source>
        <strain evidence="15">KCTC 42217</strain>
    </source>
</reference>
<keyword evidence="12" id="KW-0460">Magnesium</keyword>
<keyword evidence="4 12" id="KW-0808">Transferase</keyword>
<keyword evidence="9 12" id="KW-0472">Membrane</keyword>
<comment type="cofactor">
    <cofactor evidence="12">
        <name>Mg(2+)</name>
        <dbReference type="ChEBI" id="CHEBI:18420"/>
    </cofactor>
</comment>
<dbReference type="HAMAP" id="MF_00038">
    <property type="entry name" value="MraY"/>
    <property type="match status" value="1"/>
</dbReference>
<keyword evidence="3 12" id="KW-0132">Cell division</keyword>
<comment type="catalytic activity">
    <reaction evidence="12">
        <text>UDP-N-acetyl-alpha-D-muramoyl-L-alanyl-gamma-D-glutamyl-meso-2,6-diaminopimeloyl-D-alanyl-D-alanine + di-trans,octa-cis-undecaprenyl phosphate = di-trans,octa-cis-undecaprenyl diphospho-N-acetyl-alpha-D-muramoyl-L-alanyl-D-glutamyl-meso-2,6-diaminopimeloyl-D-alanyl-D-alanine + UMP</text>
        <dbReference type="Rhea" id="RHEA:28386"/>
        <dbReference type="ChEBI" id="CHEBI:57865"/>
        <dbReference type="ChEBI" id="CHEBI:60392"/>
        <dbReference type="ChEBI" id="CHEBI:61386"/>
        <dbReference type="ChEBI" id="CHEBI:61387"/>
        <dbReference type="EC" id="2.7.8.13"/>
    </reaction>
</comment>
<evidence type="ECO:0000256" key="13">
    <source>
        <dbReference type="NCBIfam" id="TIGR00445"/>
    </source>
</evidence>
<keyword evidence="11 12" id="KW-0961">Cell wall biogenesis/degradation</keyword>
<sequence>MLYYLFTWLDREYDIPGAGLFQYISFRTAMSIIISLLVTTIYGNRLIKILRAKQVGETVRNLGLEGQMQKQGTPTMGGLIILLGILVPTLLLAKLDNIYIILMLITTVWMGVIGFVDDYIKVFKKDKEGLAGKFKILGQVILALIIGWTMYFHPSIVVRQQVTLPTTNVAPLEVHQKGDNYYFTQNLKSTKTNVPFYKNNEFDYAKVLKFLGDGYEDYALVVFLLFVIVIITAVSNGANITDGIDGLATGTSAIIAATLAILAYVSSNTIMAEYLNIIYIPNSAELVIFAGAFLGACVGFLWYNSYPAQVFMGDTGSLAIGGIIAVFSIMIRKELLIPILCGVFLVENLSVIMQVSYFKYTKRKFGEGRRVFLMSPLHHHYQKKGYHESKIVTRFWIIGVFLAILTIVTLKLR</sequence>
<comment type="caution">
    <text evidence="14">The sequence shown here is derived from an EMBL/GenBank/DDBJ whole genome shotgun (WGS) entry which is preliminary data.</text>
</comment>
<evidence type="ECO:0000256" key="7">
    <source>
        <dbReference type="ARBA" id="ARBA00022984"/>
    </source>
</evidence>
<feature type="transmembrane region" description="Helical" evidence="12">
    <location>
        <begin position="286"/>
        <end position="303"/>
    </location>
</feature>
<dbReference type="RefSeq" id="WP_255905310.1">
    <property type="nucleotide sequence ID" value="NZ_JAFMZO010000005.1"/>
</dbReference>
<evidence type="ECO:0000256" key="6">
    <source>
        <dbReference type="ARBA" id="ARBA00022960"/>
    </source>
</evidence>
<feature type="transmembrane region" description="Helical" evidence="12">
    <location>
        <begin position="310"/>
        <end position="331"/>
    </location>
</feature>
<gene>
    <name evidence="12 14" type="primary">mraY</name>
    <name evidence="14" type="ORF">ACFSJU_01225</name>
</gene>
<dbReference type="PANTHER" id="PTHR22926">
    <property type="entry name" value="PHOSPHO-N-ACETYLMURAMOYL-PENTAPEPTIDE-TRANSFERASE"/>
    <property type="match status" value="1"/>
</dbReference>
<dbReference type="EC" id="2.7.8.13" evidence="12 13"/>
<dbReference type="Proteomes" id="UP001597387">
    <property type="component" value="Unassembled WGS sequence"/>
</dbReference>
<evidence type="ECO:0000256" key="1">
    <source>
        <dbReference type="ARBA" id="ARBA00004141"/>
    </source>
</evidence>
<feature type="transmembrane region" description="Helical" evidence="12">
    <location>
        <begin position="136"/>
        <end position="153"/>
    </location>
</feature>
<evidence type="ECO:0000256" key="9">
    <source>
        <dbReference type="ARBA" id="ARBA00023136"/>
    </source>
</evidence>
<feature type="transmembrane region" description="Helical" evidence="12">
    <location>
        <begin position="337"/>
        <end position="360"/>
    </location>
</feature>
<comment type="subcellular location">
    <subcellularLocation>
        <location evidence="12">Cell membrane</location>
        <topology evidence="12">Multi-pass membrane protein</topology>
    </subcellularLocation>
    <subcellularLocation>
        <location evidence="1">Membrane</location>
        <topology evidence="1">Multi-pass membrane protein</topology>
    </subcellularLocation>
</comment>
<dbReference type="GO" id="GO:0016740">
    <property type="term" value="F:transferase activity"/>
    <property type="evidence" value="ECO:0007669"/>
    <property type="project" value="UniProtKB-KW"/>
</dbReference>
<feature type="transmembrane region" description="Helical" evidence="12">
    <location>
        <begin position="218"/>
        <end position="235"/>
    </location>
</feature>
<dbReference type="InterPro" id="IPR003524">
    <property type="entry name" value="PNAcMuramoyl-5peptid_Trfase"/>
</dbReference>
<comment type="function">
    <text evidence="12">Catalyzes the initial step of the lipid cycle reactions in the biosynthesis of the cell wall peptidoglycan: transfers peptidoglycan precursor phospho-MurNAc-pentapeptide from UDP-MurNAc-pentapeptide onto the lipid carrier undecaprenyl phosphate, yielding undecaprenyl-pyrophosphoryl-MurNAc-pentapeptide, known as lipid I.</text>
</comment>
<evidence type="ECO:0000256" key="8">
    <source>
        <dbReference type="ARBA" id="ARBA00022989"/>
    </source>
</evidence>
<name>A0ABW4ZG46_9SPHI</name>
<keyword evidence="10 12" id="KW-0131">Cell cycle</keyword>
<evidence type="ECO:0000256" key="2">
    <source>
        <dbReference type="ARBA" id="ARBA00005583"/>
    </source>
</evidence>
<proteinExistence type="inferred from homology"/>
<dbReference type="PANTHER" id="PTHR22926:SF5">
    <property type="entry name" value="PHOSPHO-N-ACETYLMURAMOYL-PENTAPEPTIDE-TRANSFERASE HOMOLOG"/>
    <property type="match status" value="1"/>
</dbReference>
<organism evidence="14 15">
    <name type="scientific">Paradesertivirga mongoliensis</name>
    <dbReference type="NCBI Taxonomy" id="2100740"/>
    <lineage>
        <taxon>Bacteria</taxon>
        <taxon>Pseudomonadati</taxon>
        <taxon>Bacteroidota</taxon>
        <taxon>Sphingobacteriia</taxon>
        <taxon>Sphingobacteriales</taxon>
        <taxon>Sphingobacteriaceae</taxon>
        <taxon>Paradesertivirga</taxon>
    </lineage>
</organism>
<evidence type="ECO:0000256" key="3">
    <source>
        <dbReference type="ARBA" id="ARBA00022618"/>
    </source>
</evidence>
<feature type="transmembrane region" description="Helical" evidence="12">
    <location>
        <begin position="20"/>
        <end position="43"/>
    </location>
</feature>